<evidence type="ECO:0000313" key="2">
    <source>
        <dbReference type="EMBL" id="MBF9142381.1"/>
    </source>
</evidence>
<dbReference type="EMBL" id="JADQDP010000003">
    <property type="protein sequence ID" value="MBF9142381.1"/>
    <property type="molecule type" value="Genomic_DNA"/>
</dbReference>
<protein>
    <submittedName>
        <fullName evidence="2">Uncharacterized protein</fullName>
    </submittedName>
</protein>
<dbReference type="RefSeq" id="WP_196286747.1">
    <property type="nucleotide sequence ID" value="NZ_JADQDP010000003.1"/>
</dbReference>
<sequence length="97" mass="10577">MSDKKTNLPNEKPSVVPYENEHHKKTKTPSVDSSTNQNVNQNHITEQGNETKGNTPGGNFNEVRHTQANKPRSNPQGNSPMSIDTNSPKKGPGSKAD</sequence>
<gene>
    <name evidence="2" type="ORF">I2I01_12090</name>
</gene>
<dbReference type="Proteomes" id="UP000645610">
    <property type="component" value="Unassembled WGS sequence"/>
</dbReference>
<proteinExistence type="predicted"/>
<feature type="region of interest" description="Disordered" evidence="1">
    <location>
        <begin position="1"/>
        <end position="97"/>
    </location>
</feature>
<keyword evidence="3" id="KW-1185">Reference proteome</keyword>
<evidence type="ECO:0000313" key="3">
    <source>
        <dbReference type="Proteomes" id="UP000645610"/>
    </source>
</evidence>
<feature type="compositionally biased region" description="Polar residues" evidence="1">
    <location>
        <begin position="66"/>
        <end position="88"/>
    </location>
</feature>
<dbReference type="AlphaFoldDB" id="A0A931FLT9"/>
<reference evidence="2 3" key="1">
    <citation type="submission" date="2020-11" db="EMBL/GenBank/DDBJ databases">
        <authorList>
            <person name="Kim M.K."/>
        </authorList>
    </citation>
    <scope>NUCLEOTIDE SEQUENCE [LARGE SCALE GENOMIC DNA]</scope>
    <source>
        <strain evidence="2 3">BT439</strain>
    </source>
</reference>
<comment type="caution">
    <text evidence="2">The sequence shown here is derived from an EMBL/GenBank/DDBJ whole genome shotgun (WGS) entry which is preliminary data.</text>
</comment>
<feature type="compositionally biased region" description="Polar residues" evidence="1">
    <location>
        <begin position="28"/>
        <end position="58"/>
    </location>
</feature>
<name>A0A931FLT9_9BACT</name>
<accession>A0A931FLT9</accession>
<evidence type="ECO:0000256" key="1">
    <source>
        <dbReference type="SAM" id="MobiDB-lite"/>
    </source>
</evidence>
<organism evidence="2 3">
    <name type="scientific">Hymenobacter properus</name>
    <dbReference type="NCBI Taxonomy" id="2791026"/>
    <lineage>
        <taxon>Bacteria</taxon>
        <taxon>Pseudomonadati</taxon>
        <taxon>Bacteroidota</taxon>
        <taxon>Cytophagia</taxon>
        <taxon>Cytophagales</taxon>
        <taxon>Hymenobacteraceae</taxon>
        <taxon>Hymenobacter</taxon>
    </lineage>
</organism>